<accession>A0A5B7EPQ5</accession>
<dbReference type="EMBL" id="VSRR010003431">
    <property type="protein sequence ID" value="MPC36132.1"/>
    <property type="molecule type" value="Genomic_DNA"/>
</dbReference>
<gene>
    <name evidence="1" type="ORF">E2C01_029580</name>
</gene>
<reference evidence="1 2" key="1">
    <citation type="submission" date="2019-05" db="EMBL/GenBank/DDBJ databases">
        <title>Another draft genome of Portunus trituberculatus and its Hox gene families provides insights of decapod evolution.</title>
        <authorList>
            <person name="Jeong J.-H."/>
            <person name="Song I."/>
            <person name="Kim S."/>
            <person name="Choi T."/>
            <person name="Kim D."/>
            <person name="Ryu S."/>
            <person name="Kim W."/>
        </authorList>
    </citation>
    <scope>NUCLEOTIDE SEQUENCE [LARGE SCALE GENOMIC DNA]</scope>
    <source>
        <tissue evidence="1">Muscle</tissue>
    </source>
</reference>
<sequence length="32" mass="3879">MSPFVKFFLKVMHITCCNNFFIQWIPLLHHSV</sequence>
<name>A0A5B7EPQ5_PORTR</name>
<organism evidence="1 2">
    <name type="scientific">Portunus trituberculatus</name>
    <name type="common">Swimming crab</name>
    <name type="synonym">Neptunus trituberculatus</name>
    <dbReference type="NCBI Taxonomy" id="210409"/>
    <lineage>
        <taxon>Eukaryota</taxon>
        <taxon>Metazoa</taxon>
        <taxon>Ecdysozoa</taxon>
        <taxon>Arthropoda</taxon>
        <taxon>Crustacea</taxon>
        <taxon>Multicrustacea</taxon>
        <taxon>Malacostraca</taxon>
        <taxon>Eumalacostraca</taxon>
        <taxon>Eucarida</taxon>
        <taxon>Decapoda</taxon>
        <taxon>Pleocyemata</taxon>
        <taxon>Brachyura</taxon>
        <taxon>Eubrachyura</taxon>
        <taxon>Portunoidea</taxon>
        <taxon>Portunidae</taxon>
        <taxon>Portuninae</taxon>
        <taxon>Portunus</taxon>
    </lineage>
</organism>
<proteinExistence type="predicted"/>
<dbReference type="Proteomes" id="UP000324222">
    <property type="component" value="Unassembled WGS sequence"/>
</dbReference>
<evidence type="ECO:0000313" key="1">
    <source>
        <dbReference type="EMBL" id="MPC36132.1"/>
    </source>
</evidence>
<evidence type="ECO:0000313" key="2">
    <source>
        <dbReference type="Proteomes" id="UP000324222"/>
    </source>
</evidence>
<dbReference type="AlphaFoldDB" id="A0A5B7EPQ5"/>
<keyword evidence="2" id="KW-1185">Reference proteome</keyword>
<comment type="caution">
    <text evidence="1">The sequence shown here is derived from an EMBL/GenBank/DDBJ whole genome shotgun (WGS) entry which is preliminary data.</text>
</comment>
<protein>
    <submittedName>
        <fullName evidence="1">Uncharacterized protein</fullName>
    </submittedName>
</protein>